<dbReference type="PANTHER" id="PTHR43861:SF1">
    <property type="entry name" value="TRANS-ACONITATE 2-METHYLTRANSFERASE"/>
    <property type="match status" value="1"/>
</dbReference>
<feature type="region of interest" description="Disordered" evidence="1">
    <location>
        <begin position="99"/>
        <end position="126"/>
    </location>
</feature>
<comment type="caution">
    <text evidence="2">The sequence shown here is derived from an EMBL/GenBank/DDBJ whole genome shotgun (WGS) entry which is preliminary data.</text>
</comment>
<dbReference type="Proteomes" id="UP000076863">
    <property type="component" value="Unassembled WGS sequence"/>
</dbReference>
<dbReference type="PANTHER" id="PTHR43861">
    <property type="entry name" value="TRANS-ACONITATE 2-METHYLTRANSFERASE-RELATED"/>
    <property type="match status" value="1"/>
</dbReference>
<feature type="compositionally biased region" description="Low complexity" evidence="1">
    <location>
        <begin position="113"/>
        <end position="122"/>
    </location>
</feature>
<dbReference type="CDD" id="cd02440">
    <property type="entry name" value="AdoMet_MTases"/>
    <property type="match status" value="1"/>
</dbReference>
<proteinExistence type="predicted"/>
<evidence type="ECO:0008006" key="4">
    <source>
        <dbReference type="Google" id="ProtNLM"/>
    </source>
</evidence>
<accession>A0A167BK41</accession>
<gene>
    <name evidence="2" type="ORF">BBO_06183</name>
</gene>
<dbReference type="AlphaFoldDB" id="A0A167BK41"/>
<organism evidence="2 3">
    <name type="scientific">Beauveria brongniartii RCEF 3172</name>
    <dbReference type="NCBI Taxonomy" id="1081107"/>
    <lineage>
        <taxon>Eukaryota</taxon>
        <taxon>Fungi</taxon>
        <taxon>Dikarya</taxon>
        <taxon>Ascomycota</taxon>
        <taxon>Pezizomycotina</taxon>
        <taxon>Sordariomycetes</taxon>
        <taxon>Hypocreomycetidae</taxon>
        <taxon>Hypocreales</taxon>
        <taxon>Cordycipitaceae</taxon>
        <taxon>Beauveria</taxon>
        <taxon>Beauveria brongniartii</taxon>
    </lineage>
</organism>
<protein>
    <recommendedName>
        <fullName evidence="4">Methyltransferase domain-containing protein</fullName>
    </recommendedName>
</protein>
<dbReference type="EMBL" id="AZHA01000020">
    <property type="protein sequence ID" value="OAA40125.1"/>
    <property type="molecule type" value="Genomic_DNA"/>
</dbReference>
<reference evidence="2 3" key="1">
    <citation type="journal article" date="2016" name="Genome Biol. Evol.">
        <title>Divergent and convergent evolution of fungal pathogenicity.</title>
        <authorList>
            <person name="Shang Y."/>
            <person name="Xiao G."/>
            <person name="Zheng P."/>
            <person name="Cen K."/>
            <person name="Zhan S."/>
            <person name="Wang C."/>
        </authorList>
    </citation>
    <scope>NUCLEOTIDE SEQUENCE [LARGE SCALE GENOMIC DNA]</scope>
    <source>
        <strain evidence="2 3">RCEF 3172</strain>
    </source>
</reference>
<name>A0A167BK41_9HYPO</name>
<sequence>MTQYDRIATQYGDEMSEQFYKLLECKLMERALAPELAKRSAPKLLEFAAGTGYYTSRLLSWKPDATLTSMDISQAMLDINAAHNAAAISAGRLRVLSADGSQPQSYAPDDDGSSSSSSSSSSDGDDGPYFDSAIGAWILNYADSRAALRRMFDNIALNIKPGGFFVGVVPHPAEDLVARGRACKEQPLRDIYPFLEFTRPLDDGSGWWFRVHLDEGLSFECAHHRKSVYDEVAKEAGFTDIEWFPANLPREDFVPPGAVPKHDLSPEVYKAFSDVGILSVVRFYKK</sequence>
<evidence type="ECO:0000313" key="3">
    <source>
        <dbReference type="Proteomes" id="UP000076863"/>
    </source>
</evidence>
<dbReference type="Gene3D" id="3.40.50.150">
    <property type="entry name" value="Vaccinia Virus protein VP39"/>
    <property type="match status" value="1"/>
</dbReference>
<dbReference type="InterPro" id="IPR029063">
    <property type="entry name" value="SAM-dependent_MTases_sf"/>
</dbReference>
<dbReference type="SUPFAM" id="SSF53335">
    <property type="entry name" value="S-adenosyl-L-methionine-dependent methyltransferases"/>
    <property type="match status" value="1"/>
</dbReference>
<keyword evidence="3" id="KW-1185">Reference proteome</keyword>
<evidence type="ECO:0000313" key="2">
    <source>
        <dbReference type="EMBL" id="OAA40125.1"/>
    </source>
</evidence>
<evidence type="ECO:0000256" key="1">
    <source>
        <dbReference type="SAM" id="MobiDB-lite"/>
    </source>
</evidence>
<dbReference type="OrthoDB" id="3647at2759"/>